<feature type="non-terminal residue" evidence="1">
    <location>
        <position position="1"/>
    </location>
</feature>
<gene>
    <name evidence="1" type="ORF">Tci_925408</name>
</gene>
<proteinExistence type="predicted"/>
<comment type="caution">
    <text evidence="1">The sequence shown here is derived from an EMBL/GenBank/DDBJ whole genome shotgun (WGS) entry which is preliminary data.</text>
</comment>
<accession>A0A699X1S1</accession>
<name>A0A699X1S1_TANCI</name>
<feature type="non-terminal residue" evidence="1">
    <location>
        <position position="98"/>
    </location>
</feature>
<protein>
    <submittedName>
        <fullName evidence="1">Uncharacterized protein</fullName>
    </submittedName>
</protein>
<reference evidence="1" key="1">
    <citation type="journal article" date="2019" name="Sci. Rep.">
        <title>Draft genome of Tanacetum cinerariifolium, the natural source of mosquito coil.</title>
        <authorList>
            <person name="Yamashiro T."/>
            <person name="Shiraishi A."/>
            <person name="Satake H."/>
            <person name="Nakayama K."/>
        </authorList>
    </citation>
    <scope>NUCLEOTIDE SEQUENCE</scope>
</reference>
<evidence type="ECO:0000313" key="1">
    <source>
        <dbReference type="EMBL" id="GFD53439.1"/>
    </source>
</evidence>
<organism evidence="1">
    <name type="scientific">Tanacetum cinerariifolium</name>
    <name type="common">Dalmatian daisy</name>
    <name type="synonym">Chrysanthemum cinerariifolium</name>
    <dbReference type="NCBI Taxonomy" id="118510"/>
    <lineage>
        <taxon>Eukaryota</taxon>
        <taxon>Viridiplantae</taxon>
        <taxon>Streptophyta</taxon>
        <taxon>Embryophyta</taxon>
        <taxon>Tracheophyta</taxon>
        <taxon>Spermatophyta</taxon>
        <taxon>Magnoliopsida</taxon>
        <taxon>eudicotyledons</taxon>
        <taxon>Gunneridae</taxon>
        <taxon>Pentapetalae</taxon>
        <taxon>asterids</taxon>
        <taxon>campanulids</taxon>
        <taxon>Asterales</taxon>
        <taxon>Asteraceae</taxon>
        <taxon>Asteroideae</taxon>
        <taxon>Anthemideae</taxon>
        <taxon>Anthemidinae</taxon>
        <taxon>Tanacetum</taxon>
    </lineage>
</organism>
<dbReference type="AlphaFoldDB" id="A0A699X1S1"/>
<dbReference type="EMBL" id="BKCJ011794274">
    <property type="protein sequence ID" value="GFD53439.1"/>
    <property type="molecule type" value="Genomic_DNA"/>
</dbReference>
<sequence length="98" mass="10727">AQGDLAPTLEARQLNQQRARLVGISIVAQIEATEVVQLTVVQQGKARVLTVADDRAAAMKGQVGANCLGVEFRRQPQRCVDIQQREAQRVTGRCQAFK</sequence>